<sequence length="478" mass="54622">MKIWLTGFYEFFLRYKVVWSETWKVRKQLDVPAREKDENEFLPAHLELIETPVSKLPRLVAYLIMAFLVIAIVLSVLGKVEIVATANGKLTLSGRSKEIKPIENSIVKDILVTEGELVKKGQVLLKLAALGVEADTLKTQSSLSQAKLEQVRYQILNKSIEQNRLPELKLSDDPHFQNISEDEISRFTSLVEEQFSTWQNQKYHKELNLDKKRAERLTILTRIKRYEKLSRLEKSRLDDFMNLLQKRAIPKHTVLDQENKYLEAENELHVLKTQLEQVDSEILLAKEEYKFVTQAFKNEILDKIRQTTDNIKLLTLELEKNEERQQASVIRSPVSGKVQQLKVHTKGGVVTTAETLMIIVPENDTLEITALVQNKDIGFINVGQNAIIKVEAFPYTRYGYLSGKVKNINLDAIEDSKSGLVFNVIISIEENNLSTSNRNIPLSSGMAVTAEIKTGMRSVISYLLSPLEESVTESLRER</sequence>
<keyword evidence="6 9" id="KW-0812">Transmembrane</keyword>
<dbReference type="PROSITE" id="PS00543">
    <property type="entry name" value="HLYD_FAMILY"/>
    <property type="match status" value="1"/>
</dbReference>
<proteinExistence type="inferred from homology"/>
<name>A0A1V8NT19_CITBR</name>
<dbReference type="Proteomes" id="UP000192573">
    <property type="component" value="Unassembled WGS sequence"/>
</dbReference>
<dbReference type="InterPro" id="IPR059040">
    <property type="entry name" value="HH_CyaD-like"/>
</dbReference>
<dbReference type="EMBL" id="NAEW01000020">
    <property type="protein sequence ID" value="OQM39582.1"/>
    <property type="molecule type" value="Genomic_DNA"/>
</dbReference>
<dbReference type="NCBIfam" id="TIGR01843">
    <property type="entry name" value="type_I_hlyD"/>
    <property type="match status" value="1"/>
</dbReference>
<accession>A0A1V8NT19</accession>
<keyword evidence="8 9" id="KW-0472">Membrane</keyword>
<dbReference type="AlphaFoldDB" id="A0A1V8NT19"/>
<feature type="domain" description="CyaD-like alpha-helical hairpin" evidence="11">
    <location>
        <begin position="132"/>
        <end position="325"/>
    </location>
</feature>
<gene>
    <name evidence="13" type="ORF">BZK42_24105</name>
</gene>
<evidence type="ECO:0000256" key="5">
    <source>
        <dbReference type="ARBA" id="ARBA00022519"/>
    </source>
</evidence>
<evidence type="ECO:0000259" key="11">
    <source>
        <dbReference type="Pfam" id="PF25988"/>
    </source>
</evidence>
<evidence type="ECO:0000256" key="9">
    <source>
        <dbReference type="RuleBase" id="RU365093"/>
    </source>
</evidence>
<evidence type="ECO:0000256" key="8">
    <source>
        <dbReference type="ARBA" id="ARBA00023136"/>
    </source>
</evidence>
<comment type="similarity">
    <text evidence="2 9">Belongs to the membrane fusion protein (MFP) (TC 8.A.1) family.</text>
</comment>
<evidence type="ECO:0000256" key="2">
    <source>
        <dbReference type="ARBA" id="ARBA00009477"/>
    </source>
</evidence>
<reference evidence="13 14" key="1">
    <citation type="submission" date="2017-03" db="EMBL/GenBank/DDBJ databases">
        <authorList>
            <person name="Afonso C.L."/>
            <person name="Miller P.J."/>
            <person name="Scott M.A."/>
            <person name="Spackman E."/>
            <person name="Goraichik I."/>
            <person name="Dimitrov K.M."/>
            <person name="Suarez D.L."/>
            <person name="Swayne D.E."/>
        </authorList>
    </citation>
    <scope>NUCLEOTIDE SEQUENCE [LARGE SCALE GENOMIC DNA]</scope>
    <source>
        <strain evidence="13 14">ATCC 51113</strain>
    </source>
</reference>
<dbReference type="InterPro" id="IPR006144">
    <property type="entry name" value="Secretion_HlyD_CS"/>
</dbReference>
<evidence type="ECO:0000256" key="3">
    <source>
        <dbReference type="ARBA" id="ARBA00022448"/>
    </source>
</evidence>
<evidence type="ECO:0000313" key="13">
    <source>
        <dbReference type="EMBL" id="OQM39582.1"/>
    </source>
</evidence>
<dbReference type="Gene3D" id="2.40.30.170">
    <property type="match status" value="1"/>
</dbReference>
<keyword evidence="7 9" id="KW-1133">Transmembrane helix</keyword>
<feature type="coiled-coil region" evidence="10">
    <location>
        <begin position="254"/>
        <end position="324"/>
    </location>
</feature>
<dbReference type="PANTHER" id="PTHR30386">
    <property type="entry name" value="MEMBRANE FUSION SUBUNIT OF EMRAB-TOLC MULTIDRUG EFFLUX PUMP"/>
    <property type="match status" value="1"/>
</dbReference>
<dbReference type="InterPro" id="IPR058982">
    <property type="entry name" value="Beta-barrel_AprE"/>
</dbReference>
<evidence type="ECO:0000259" key="12">
    <source>
        <dbReference type="Pfam" id="PF26002"/>
    </source>
</evidence>
<dbReference type="GO" id="GO:0009306">
    <property type="term" value="P:protein secretion"/>
    <property type="evidence" value="ECO:0007669"/>
    <property type="project" value="InterPro"/>
</dbReference>
<feature type="domain" description="AprE-like beta-barrel" evidence="12">
    <location>
        <begin position="366"/>
        <end position="455"/>
    </location>
</feature>
<dbReference type="GO" id="GO:0005886">
    <property type="term" value="C:plasma membrane"/>
    <property type="evidence" value="ECO:0007669"/>
    <property type="project" value="UniProtKB-SubCell"/>
</dbReference>
<keyword evidence="10" id="KW-0175">Coiled coil</keyword>
<keyword evidence="3 9" id="KW-0813">Transport</keyword>
<keyword evidence="4 9" id="KW-1003">Cell membrane</keyword>
<organism evidence="13 14">
    <name type="scientific">Citrobacter braakii</name>
    <dbReference type="NCBI Taxonomy" id="57706"/>
    <lineage>
        <taxon>Bacteria</taxon>
        <taxon>Pseudomonadati</taxon>
        <taxon>Pseudomonadota</taxon>
        <taxon>Gammaproteobacteria</taxon>
        <taxon>Enterobacterales</taxon>
        <taxon>Enterobacteriaceae</taxon>
        <taxon>Citrobacter</taxon>
        <taxon>Citrobacter freundii complex</taxon>
    </lineage>
</organism>
<evidence type="ECO:0000256" key="1">
    <source>
        <dbReference type="ARBA" id="ARBA00004377"/>
    </source>
</evidence>
<comment type="subcellular location">
    <subcellularLocation>
        <location evidence="1 9">Cell inner membrane</location>
        <topology evidence="1 9">Single-pass membrane protein</topology>
    </subcellularLocation>
</comment>
<evidence type="ECO:0000313" key="14">
    <source>
        <dbReference type="Proteomes" id="UP000192573"/>
    </source>
</evidence>
<evidence type="ECO:0000256" key="4">
    <source>
        <dbReference type="ARBA" id="ARBA00022475"/>
    </source>
</evidence>
<comment type="caution">
    <text evidence="13">The sequence shown here is derived from an EMBL/GenBank/DDBJ whole genome shotgun (WGS) entry which is preliminary data.</text>
</comment>
<keyword evidence="5 9" id="KW-0997">Cell inner membrane</keyword>
<dbReference type="InterPro" id="IPR050739">
    <property type="entry name" value="MFP"/>
</dbReference>
<protein>
    <recommendedName>
        <fullName evidence="9">Membrane fusion protein (MFP) family protein</fullName>
    </recommendedName>
</protein>
<dbReference type="SUPFAM" id="SSF111369">
    <property type="entry name" value="HlyD-like secretion proteins"/>
    <property type="match status" value="1"/>
</dbReference>
<dbReference type="PRINTS" id="PR01490">
    <property type="entry name" value="RTXTOXIND"/>
</dbReference>
<evidence type="ECO:0000256" key="6">
    <source>
        <dbReference type="ARBA" id="ARBA00022692"/>
    </source>
</evidence>
<evidence type="ECO:0000256" key="7">
    <source>
        <dbReference type="ARBA" id="ARBA00022989"/>
    </source>
</evidence>
<evidence type="ECO:0000256" key="10">
    <source>
        <dbReference type="SAM" id="Coils"/>
    </source>
</evidence>
<dbReference type="Pfam" id="PF26002">
    <property type="entry name" value="Beta-barrel_AprE"/>
    <property type="match status" value="1"/>
</dbReference>
<dbReference type="RefSeq" id="WP_080860602.1">
    <property type="nucleotide sequence ID" value="NZ_NAEW01000020.1"/>
</dbReference>
<dbReference type="InterPro" id="IPR010129">
    <property type="entry name" value="T1SS_HlyD"/>
</dbReference>
<dbReference type="PANTHER" id="PTHR30386:SF27">
    <property type="entry name" value="MEMBRANE FUSION PROTEIN (MFP) FAMILY PROTEIN"/>
    <property type="match status" value="1"/>
</dbReference>
<dbReference type="Pfam" id="PF25988">
    <property type="entry name" value="HH_CyaD"/>
    <property type="match status" value="1"/>
</dbReference>
<feature type="transmembrane region" description="Helical" evidence="9">
    <location>
        <begin position="59"/>
        <end position="77"/>
    </location>
</feature>